<reference evidence="2 3" key="1">
    <citation type="submission" date="2022-06" db="EMBL/GenBank/DDBJ databases">
        <title>Halogeometricum sp. a new haloarchaeum isolate from saline soil.</title>
        <authorList>
            <person name="Strakova D."/>
            <person name="Galisteo C."/>
            <person name="Sanchez-Porro C."/>
            <person name="Ventosa A."/>
        </authorList>
    </citation>
    <scope>NUCLEOTIDE SEQUENCE [LARGE SCALE GENOMIC DNA]</scope>
    <source>
        <strain evidence="3">S3BR25-2</strain>
    </source>
</reference>
<feature type="transmembrane region" description="Helical" evidence="1">
    <location>
        <begin position="7"/>
        <end position="23"/>
    </location>
</feature>
<feature type="transmembrane region" description="Helical" evidence="1">
    <location>
        <begin position="29"/>
        <end position="45"/>
    </location>
</feature>
<dbReference type="Proteomes" id="UP001254813">
    <property type="component" value="Unassembled WGS sequence"/>
</dbReference>
<gene>
    <name evidence="2" type="ORF">NDI79_18295</name>
</gene>
<evidence type="ECO:0000313" key="3">
    <source>
        <dbReference type="Proteomes" id="UP001254813"/>
    </source>
</evidence>
<organism evidence="2 3">
    <name type="scientific">Halogeometricum luteum</name>
    <dbReference type="NCBI Taxonomy" id="2950537"/>
    <lineage>
        <taxon>Archaea</taxon>
        <taxon>Methanobacteriati</taxon>
        <taxon>Methanobacteriota</taxon>
        <taxon>Stenosarchaea group</taxon>
        <taxon>Halobacteria</taxon>
        <taxon>Halobacteriales</taxon>
        <taxon>Haloferacaceae</taxon>
        <taxon>Halogeometricum</taxon>
    </lineage>
</organism>
<evidence type="ECO:0008006" key="4">
    <source>
        <dbReference type="Google" id="ProtNLM"/>
    </source>
</evidence>
<proteinExistence type="predicted"/>
<dbReference type="RefSeq" id="WP_310930118.1">
    <property type="nucleotide sequence ID" value="NZ_JAMQOQ010000005.1"/>
</dbReference>
<name>A0ABU2G5S3_9EURY</name>
<feature type="transmembrane region" description="Helical" evidence="1">
    <location>
        <begin position="57"/>
        <end position="81"/>
    </location>
</feature>
<keyword evidence="1" id="KW-1133">Transmembrane helix</keyword>
<feature type="transmembrane region" description="Helical" evidence="1">
    <location>
        <begin position="87"/>
        <end position="109"/>
    </location>
</feature>
<protein>
    <recommendedName>
        <fullName evidence="4">SPW repeat-containing protein</fullName>
    </recommendedName>
</protein>
<evidence type="ECO:0000313" key="2">
    <source>
        <dbReference type="EMBL" id="MDS0296130.1"/>
    </source>
</evidence>
<keyword evidence="1" id="KW-0812">Transmembrane</keyword>
<dbReference type="EMBL" id="JAMQOQ010000005">
    <property type="protein sequence ID" value="MDS0296130.1"/>
    <property type="molecule type" value="Genomic_DNA"/>
</dbReference>
<accession>A0ABU2G5S3</accession>
<keyword evidence="3" id="KW-1185">Reference proteome</keyword>
<keyword evidence="1" id="KW-0472">Membrane</keyword>
<sequence>MSRTTRAVALVGGLFGGVVSYVLYPDPLLAATAAFVWGVAGALTYRERETWTRGSEGVSLANAVPAVLLSVVGTMGVHAGLPLPDSLRWALVALVFGAVLAAVGAGIALGRRGTAASGSTAESTGAASDGAD</sequence>
<comment type="caution">
    <text evidence="2">The sequence shown here is derived from an EMBL/GenBank/DDBJ whole genome shotgun (WGS) entry which is preliminary data.</text>
</comment>
<evidence type="ECO:0000256" key="1">
    <source>
        <dbReference type="SAM" id="Phobius"/>
    </source>
</evidence>